<proteinExistence type="predicted"/>
<evidence type="ECO:0000313" key="2">
    <source>
        <dbReference type="EMBL" id="MPY65426.1"/>
    </source>
</evidence>
<dbReference type="EMBL" id="WBSL01000001">
    <property type="protein sequence ID" value="MPY65426.1"/>
    <property type="molecule type" value="Genomic_DNA"/>
</dbReference>
<dbReference type="AlphaFoldDB" id="A0A7X1TQH2"/>
<gene>
    <name evidence="2" type="ORF">F8S09_01795</name>
</gene>
<reference evidence="2 3" key="1">
    <citation type="submission" date="2019-10" db="EMBL/GenBank/DDBJ databases">
        <title>Deinococcus sp. isolated from soil.</title>
        <authorList>
            <person name="Li Y."/>
            <person name="Wang J."/>
        </authorList>
    </citation>
    <scope>NUCLEOTIDE SEQUENCE [LARGE SCALE GENOMIC DNA]</scope>
    <source>
        <strain evidence="2 3">SDU3-2</strain>
    </source>
</reference>
<feature type="region of interest" description="Disordered" evidence="1">
    <location>
        <begin position="1"/>
        <end position="88"/>
    </location>
</feature>
<accession>A0A7X1TQH2</accession>
<sequence length="88" mass="9323">MNHDDRDVLPVNPTLRVRTPLSPSDDRPAAQGPAPADLADREAPPVPTPAREHLSAEEVEALVGPDTGAGDTDRPLQLAGNLNPDMED</sequence>
<protein>
    <submittedName>
        <fullName evidence="2">Uncharacterized protein</fullName>
    </submittedName>
</protein>
<evidence type="ECO:0000313" key="3">
    <source>
        <dbReference type="Proteomes" id="UP000484842"/>
    </source>
</evidence>
<organism evidence="2 3">
    <name type="scientific">Deinococcus terrestris</name>
    <dbReference type="NCBI Taxonomy" id="2651870"/>
    <lineage>
        <taxon>Bacteria</taxon>
        <taxon>Thermotogati</taxon>
        <taxon>Deinococcota</taxon>
        <taxon>Deinococci</taxon>
        <taxon>Deinococcales</taxon>
        <taxon>Deinococcaceae</taxon>
        <taxon>Deinococcus</taxon>
    </lineage>
</organism>
<evidence type="ECO:0000256" key="1">
    <source>
        <dbReference type="SAM" id="MobiDB-lite"/>
    </source>
</evidence>
<keyword evidence="3" id="KW-1185">Reference proteome</keyword>
<comment type="caution">
    <text evidence="2">The sequence shown here is derived from an EMBL/GenBank/DDBJ whole genome shotgun (WGS) entry which is preliminary data.</text>
</comment>
<dbReference type="RefSeq" id="WP_152868419.1">
    <property type="nucleotide sequence ID" value="NZ_WBSL01000001.1"/>
</dbReference>
<name>A0A7X1TQH2_9DEIO</name>
<dbReference type="Proteomes" id="UP000484842">
    <property type="component" value="Unassembled WGS sequence"/>
</dbReference>